<dbReference type="InterPro" id="IPR041577">
    <property type="entry name" value="RT_RNaseH_2"/>
</dbReference>
<reference evidence="4" key="1">
    <citation type="submission" date="2023-07" db="EMBL/GenBank/DDBJ databases">
        <title>A chromosome-level genome assembly of Lolium multiflorum.</title>
        <authorList>
            <person name="Chen Y."/>
            <person name="Copetti D."/>
            <person name="Kolliker R."/>
            <person name="Studer B."/>
        </authorList>
    </citation>
    <scope>NUCLEOTIDE SEQUENCE</scope>
    <source>
        <strain evidence="4">02402/16</strain>
        <tissue evidence="4">Leaf</tissue>
    </source>
</reference>
<protein>
    <recommendedName>
        <fullName evidence="6">Reverse transcriptase domain-containing protein</fullName>
    </recommendedName>
</protein>
<dbReference type="Proteomes" id="UP001231189">
    <property type="component" value="Unassembled WGS sequence"/>
</dbReference>
<evidence type="ECO:0000313" key="5">
    <source>
        <dbReference type="Proteomes" id="UP001231189"/>
    </source>
</evidence>
<feature type="region of interest" description="Disordered" evidence="1">
    <location>
        <begin position="324"/>
        <end position="344"/>
    </location>
</feature>
<dbReference type="Pfam" id="PF17919">
    <property type="entry name" value="RT_RNaseH_2"/>
    <property type="match status" value="1"/>
</dbReference>
<feature type="region of interest" description="Disordered" evidence="1">
    <location>
        <begin position="360"/>
        <end position="380"/>
    </location>
</feature>
<organism evidence="4 5">
    <name type="scientific">Lolium multiflorum</name>
    <name type="common">Italian ryegrass</name>
    <name type="synonym">Lolium perenne subsp. multiflorum</name>
    <dbReference type="NCBI Taxonomy" id="4521"/>
    <lineage>
        <taxon>Eukaryota</taxon>
        <taxon>Viridiplantae</taxon>
        <taxon>Streptophyta</taxon>
        <taxon>Embryophyta</taxon>
        <taxon>Tracheophyta</taxon>
        <taxon>Spermatophyta</taxon>
        <taxon>Magnoliopsida</taxon>
        <taxon>Liliopsida</taxon>
        <taxon>Poales</taxon>
        <taxon>Poaceae</taxon>
        <taxon>BOP clade</taxon>
        <taxon>Pooideae</taxon>
        <taxon>Poodae</taxon>
        <taxon>Poeae</taxon>
        <taxon>Poeae Chloroplast Group 2 (Poeae type)</taxon>
        <taxon>Loliodinae</taxon>
        <taxon>Loliinae</taxon>
        <taxon>Lolium</taxon>
    </lineage>
</organism>
<dbReference type="InterPro" id="IPR053134">
    <property type="entry name" value="RNA-dir_DNA_polymerase"/>
</dbReference>
<evidence type="ECO:0000259" key="3">
    <source>
        <dbReference type="Pfam" id="PF17919"/>
    </source>
</evidence>
<dbReference type="Gene3D" id="3.10.10.10">
    <property type="entry name" value="HIV Type 1 Reverse Transcriptase, subunit A, domain 1"/>
    <property type="match status" value="1"/>
</dbReference>
<feature type="compositionally biased region" description="Pro residues" evidence="1">
    <location>
        <begin position="326"/>
        <end position="338"/>
    </location>
</feature>
<evidence type="ECO:0000313" key="4">
    <source>
        <dbReference type="EMBL" id="KAK1662435.1"/>
    </source>
</evidence>
<feature type="domain" description="Reverse transcriptase" evidence="2">
    <location>
        <begin position="41"/>
        <end position="199"/>
    </location>
</feature>
<dbReference type="SUPFAM" id="SSF56672">
    <property type="entry name" value="DNA/RNA polymerases"/>
    <property type="match status" value="1"/>
</dbReference>
<evidence type="ECO:0000256" key="1">
    <source>
        <dbReference type="SAM" id="MobiDB-lite"/>
    </source>
</evidence>
<dbReference type="AlphaFoldDB" id="A0AAD8SR78"/>
<dbReference type="CDD" id="cd01647">
    <property type="entry name" value="RT_LTR"/>
    <property type="match status" value="1"/>
</dbReference>
<dbReference type="Pfam" id="PF00078">
    <property type="entry name" value="RVT_1"/>
    <property type="match status" value="1"/>
</dbReference>
<keyword evidence="5" id="KW-1185">Reference proteome</keyword>
<accession>A0AAD8SR78</accession>
<comment type="caution">
    <text evidence="4">The sequence shown here is derived from an EMBL/GenBank/DDBJ whole genome shotgun (WGS) entry which is preliminary data.</text>
</comment>
<dbReference type="PANTHER" id="PTHR24559:SF444">
    <property type="entry name" value="REVERSE TRANSCRIPTASE DOMAIN-CONTAINING PROTEIN"/>
    <property type="match status" value="1"/>
</dbReference>
<name>A0AAD8SR78_LOLMU</name>
<dbReference type="PANTHER" id="PTHR24559">
    <property type="entry name" value="TRANSPOSON TY3-I GAG-POL POLYPROTEIN"/>
    <property type="match status" value="1"/>
</dbReference>
<gene>
    <name evidence="4" type="ORF">QYE76_050594</name>
</gene>
<proteinExistence type="predicted"/>
<dbReference type="InterPro" id="IPR043502">
    <property type="entry name" value="DNA/RNA_pol_sf"/>
</dbReference>
<dbReference type="EMBL" id="JAUUTY010000003">
    <property type="protein sequence ID" value="KAK1662435.1"/>
    <property type="molecule type" value="Genomic_DNA"/>
</dbReference>
<feature type="domain" description="Reverse transcriptase/retrotransposon-derived protein RNase H-like" evidence="3">
    <location>
        <begin position="263"/>
        <end position="309"/>
    </location>
</feature>
<dbReference type="InterPro" id="IPR000477">
    <property type="entry name" value="RT_dom"/>
</dbReference>
<evidence type="ECO:0008006" key="6">
    <source>
        <dbReference type="Google" id="ProtNLM"/>
    </source>
</evidence>
<dbReference type="Gene3D" id="3.30.70.270">
    <property type="match status" value="2"/>
</dbReference>
<feature type="compositionally biased region" description="Low complexity" evidence="1">
    <location>
        <begin position="361"/>
        <end position="375"/>
    </location>
</feature>
<sequence>MRPVGEERRRAIAEEVNRLLAAGFIIEIKHPKWLANPVLVLKKNKTWRMCIDYTSLNRACPKDPFVLPRIDQIIDAVAGSESLCFLDAYSGYNQIKMAKEDQEKTAFIMPLGAYCYTAMTFGLRNAGATYQRCMNSCLESQIGRNVHVYIDDVVVKSTRQDDLVADLAETFANLRRYHIKLNPLKCTFGVPSGQLLGYVVSKRGIEPNPEKTAAVMRTKQPTCLVDVQKLAGRVAALSRFIPRLGDKATPLYRLLKKSDSFEWTDEAQKALEELQNALRNAPVLAAPLPQEAMLLYVAASNRAISAVMVVERFSVCSPLNSAALDSPPPPLSLPPPNSPLQNNVASSLNHLRDTRLERTHAASGAATTTAARAHGPTSARHRVQADFNFDDSDDSKFDESKEAFILDAGRRAGGVGGTVG</sequence>
<dbReference type="InterPro" id="IPR043128">
    <property type="entry name" value="Rev_trsase/Diguanyl_cyclase"/>
</dbReference>
<evidence type="ECO:0000259" key="2">
    <source>
        <dbReference type="Pfam" id="PF00078"/>
    </source>
</evidence>